<dbReference type="RefSeq" id="XP_023201536.1">
    <property type="nucleotide sequence ID" value="XM_023345768.1"/>
</dbReference>
<feature type="domain" description="B30.2/SPRY" evidence="3">
    <location>
        <begin position="424"/>
        <end position="618"/>
    </location>
</feature>
<dbReference type="Pfam" id="PF25600">
    <property type="entry name" value="TRIM_CC"/>
    <property type="match status" value="1"/>
</dbReference>
<dbReference type="FunFam" id="2.60.120.920:FF:000004">
    <property type="entry name" value="Butyrophilin subfamily 1 member A1"/>
    <property type="match status" value="1"/>
</dbReference>
<dbReference type="Pfam" id="PF00622">
    <property type="entry name" value="SPRY"/>
    <property type="match status" value="1"/>
</dbReference>
<dbReference type="SUPFAM" id="SSF49899">
    <property type="entry name" value="Concanavalin A-like lectins/glucanases"/>
    <property type="match status" value="1"/>
</dbReference>
<feature type="compositionally biased region" description="Polar residues" evidence="2">
    <location>
        <begin position="216"/>
        <end position="236"/>
    </location>
</feature>
<dbReference type="SMART" id="SM00589">
    <property type="entry name" value="PRY"/>
    <property type="match status" value="1"/>
</dbReference>
<feature type="compositionally biased region" description="Basic and acidic residues" evidence="2">
    <location>
        <begin position="161"/>
        <end position="174"/>
    </location>
</feature>
<evidence type="ECO:0000313" key="4">
    <source>
        <dbReference type="Ensembl" id="ENSXMAP00000015754.2"/>
    </source>
</evidence>
<protein>
    <submittedName>
        <fullName evidence="4">E3 ubiquitin-protein ligase TRIM21-like</fullName>
    </submittedName>
</protein>
<evidence type="ECO:0000256" key="2">
    <source>
        <dbReference type="SAM" id="MobiDB-lite"/>
    </source>
</evidence>
<proteinExistence type="predicted"/>
<dbReference type="InterPro" id="IPR043136">
    <property type="entry name" value="B30.2/SPRY_sf"/>
</dbReference>
<dbReference type="InterPro" id="IPR050143">
    <property type="entry name" value="TRIM/RBCC"/>
</dbReference>
<dbReference type="GeneTree" id="ENSGT01040000240385"/>
<dbReference type="Pfam" id="PF13765">
    <property type="entry name" value="PRY"/>
    <property type="match status" value="1"/>
</dbReference>
<accession>M4AMQ9</accession>
<reference evidence="5" key="1">
    <citation type="submission" date="2012-01" db="EMBL/GenBank/DDBJ databases">
        <authorList>
            <person name="Walter R."/>
            <person name="Schartl M."/>
            <person name="Warren W."/>
        </authorList>
    </citation>
    <scope>NUCLEOTIDE SEQUENCE [LARGE SCALE GENOMIC DNA]</scope>
    <source>
        <strain evidence="5">JP 163 A</strain>
    </source>
</reference>
<dbReference type="InterPro" id="IPR003877">
    <property type="entry name" value="SPRY_dom"/>
</dbReference>
<keyword evidence="1" id="KW-0175">Coiled coil</keyword>
<dbReference type="eggNOG" id="KOG2177">
    <property type="taxonomic scope" value="Eukaryota"/>
</dbReference>
<dbReference type="OMA" id="MMKDIQW"/>
<evidence type="ECO:0000256" key="1">
    <source>
        <dbReference type="SAM" id="Coils"/>
    </source>
</evidence>
<dbReference type="InParanoid" id="M4AMQ9"/>
<dbReference type="GeneID" id="102231825"/>
<dbReference type="Gene3D" id="2.60.120.920">
    <property type="match status" value="1"/>
</dbReference>
<dbReference type="InterPro" id="IPR001870">
    <property type="entry name" value="B30.2/SPRY"/>
</dbReference>
<organism evidence="4 5">
    <name type="scientific">Xiphophorus maculatus</name>
    <name type="common">Southern platyfish</name>
    <name type="synonym">Platypoecilus maculatus</name>
    <dbReference type="NCBI Taxonomy" id="8083"/>
    <lineage>
        <taxon>Eukaryota</taxon>
        <taxon>Metazoa</taxon>
        <taxon>Chordata</taxon>
        <taxon>Craniata</taxon>
        <taxon>Vertebrata</taxon>
        <taxon>Euteleostomi</taxon>
        <taxon>Actinopterygii</taxon>
        <taxon>Neopterygii</taxon>
        <taxon>Teleostei</taxon>
        <taxon>Neoteleostei</taxon>
        <taxon>Acanthomorphata</taxon>
        <taxon>Ovalentaria</taxon>
        <taxon>Atherinomorphae</taxon>
        <taxon>Cyprinodontiformes</taxon>
        <taxon>Poeciliidae</taxon>
        <taxon>Poeciliinae</taxon>
        <taxon>Xiphophorus</taxon>
    </lineage>
</organism>
<dbReference type="OrthoDB" id="6105938at2759"/>
<reference evidence="4" key="4">
    <citation type="submission" date="2025-09" db="UniProtKB">
        <authorList>
            <consortium name="Ensembl"/>
        </authorList>
    </citation>
    <scope>IDENTIFICATION</scope>
    <source>
        <strain evidence="4">JP 163 A</strain>
    </source>
</reference>
<dbReference type="SMART" id="SM00449">
    <property type="entry name" value="SPRY"/>
    <property type="match status" value="1"/>
</dbReference>
<dbReference type="KEGG" id="xma:102231825"/>
<dbReference type="CDD" id="cd13733">
    <property type="entry name" value="SPRY_PRY_C-I_1"/>
    <property type="match status" value="1"/>
</dbReference>
<dbReference type="InterPro" id="IPR006574">
    <property type="entry name" value="PRY"/>
</dbReference>
<reference evidence="4" key="3">
    <citation type="submission" date="2025-08" db="UniProtKB">
        <authorList>
            <consortium name="Ensembl"/>
        </authorList>
    </citation>
    <scope>IDENTIFICATION</scope>
    <source>
        <strain evidence="4">JP 163 A</strain>
    </source>
</reference>
<dbReference type="HOGENOM" id="CLU_013137_0_1_1"/>
<dbReference type="PRINTS" id="PR01407">
    <property type="entry name" value="BUTYPHLNCDUF"/>
</dbReference>
<dbReference type="InterPro" id="IPR003879">
    <property type="entry name" value="Butyrophylin_SPRY"/>
</dbReference>
<feature type="region of interest" description="Disordered" evidence="2">
    <location>
        <begin position="214"/>
        <end position="236"/>
    </location>
</feature>
<feature type="coiled-coil region" evidence="1">
    <location>
        <begin position="353"/>
        <end position="380"/>
    </location>
</feature>
<dbReference type="InterPro" id="IPR058030">
    <property type="entry name" value="TRIM8/14/16/25/29/45/65_CC"/>
</dbReference>
<evidence type="ECO:0000313" key="5">
    <source>
        <dbReference type="Proteomes" id="UP000002852"/>
    </source>
</evidence>
<feature type="region of interest" description="Disordered" evidence="2">
    <location>
        <begin position="161"/>
        <end position="180"/>
    </location>
</feature>
<evidence type="ECO:0000259" key="3">
    <source>
        <dbReference type="PROSITE" id="PS50188"/>
    </source>
</evidence>
<name>M4AMQ9_XIPMA</name>
<dbReference type="PANTHER" id="PTHR24103">
    <property type="entry name" value="E3 UBIQUITIN-PROTEIN LIGASE TRIM"/>
    <property type="match status" value="1"/>
</dbReference>
<dbReference type="AlphaFoldDB" id="M4AMQ9"/>
<reference evidence="5" key="2">
    <citation type="journal article" date="2013" name="Nat. Genet.">
        <title>The genome of the platyfish, Xiphophorus maculatus, provides insights into evolutionary adaptation and several complex traits.</title>
        <authorList>
            <person name="Schartl M."/>
            <person name="Walter R.B."/>
            <person name="Shen Y."/>
            <person name="Garcia T."/>
            <person name="Catchen J."/>
            <person name="Amores A."/>
            <person name="Braasch I."/>
            <person name="Chalopin D."/>
            <person name="Volff J.N."/>
            <person name="Lesch K.P."/>
            <person name="Bisazza A."/>
            <person name="Minx P."/>
            <person name="Hillier L."/>
            <person name="Wilson R.K."/>
            <person name="Fuerstenberg S."/>
            <person name="Boore J."/>
            <person name="Searle S."/>
            <person name="Postlethwait J.H."/>
            <person name="Warren W.C."/>
        </authorList>
    </citation>
    <scope>NUCLEOTIDE SEQUENCE [LARGE SCALE GENOMIC DNA]</scope>
    <source>
        <strain evidence="5">JP 163 A</strain>
    </source>
</reference>
<keyword evidence="5" id="KW-1185">Reference proteome</keyword>
<dbReference type="InterPro" id="IPR013320">
    <property type="entry name" value="ConA-like_dom_sf"/>
</dbReference>
<dbReference type="PROSITE" id="PS50188">
    <property type="entry name" value="B302_SPRY"/>
    <property type="match status" value="1"/>
</dbReference>
<dbReference type="Proteomes" id="UP000002852">
    <property type="component" value="Unassembled WGS sequence"/>
</dbReference>
<dbReference type="Ensembl" id="ENSXMAT00000015777.2">
    <property type="protein sequence ID" value="ENSXMAP00000015754.2"/>
    <property type="gene ID" value="ENSXMAG00000015724.2"/>
</dbReference>
<sequence>MSLQVCHCGWSKVTTYQGLRTHQGKKGCTPKGMHIPESKQFAFFPPSYNQRRLISSFDLSMDIFKTPLRFEPSEFGNLEAFHGLGAHQRMMGSTPKEARIPESIQNFRSNMLEQPNQMNNWSIVNTPAKEQKLFMSPNFPTQLNYGLTQTLTRDMNQRSMEDWHGHNMSPDEKNSQQMVPTSNTTAISFGSQQTDASSPSTDLVSSPPSRILLAESDSSIFQTPQPSRRGSRSSDNACRGLDFSSVILSFEDDGDSQIVTNTHKDAVSEKKREREAERLLQAQQDKMKVLLQQKIHIREKKMTEVRSAVKSCKGSLDAEWLQIHSVFSEVMKVVEDARKKALEPIEKRRRKVKRDEQNLLQKLQGEIDRFRDSIDELDRSQDLQAVPLSNLDDSKGIKNLKVDTSFSFGTLKATTSTMMKDIQWHLENLSSLELKRIATFAVDVKLDSATAHRCLVLSNDGKRVRDGGEKPKAPDDPERFDTFGSVLGTNRLNRGRSYWEVEVKNKSGWDLGVARRSANRKGVLKVNTDNGYWVAVHFEDRKYAALTVPPTSLPLNEKPQKVGVFVDYEEAVVSFYDVTNKSHIFSFTECLFNDDIFPYFSPHPKTNDKNVDPLIISAV</sequence>